<dbReference type="RefSeq" id="WP_142043856.1">
    <property type="nucleotide sequence ID" value="NZ_JBHTGS010000002.1"/>
</dbReference>
<proteinExistence type="predicted"/>
<gene>
    <name evidence="2" type="ORF">FB566_4526</name>
</gene>
<organism evidence="2 3">
    <name type="scientific">Stackebrandtia endophytica</name>
    <dbReference type="NCBI Taxonomy" id="1496996"/>
    <lineage>
        <taxon>Bacteria</taxon>
        <taxon>Bacillati</taxon>
        <taxon>Actinomycetota</taxon>
        <taxon>Actinomycetes</taxon>
        <taxon>Glycomycetales</taxon>
        <taxon>Glycomycetaceae</taxon>
        <taxon>Stackebrandtia</taxon>
    </lineage>
</organism>
<keyword evidence="1" id="KW-0472">Membrane</keyword>
<feature type="transmembrane region" description="Helical" evidence="1">
    <location>
        <begin position="27"/>
        <end position="46"/>
    </location>
</feature>
<dbReference type="EMBL" id="VFOW01000001">
    <property type="protein sequence ID" value="TQL78929.1"/>
    <property type="molecule type" value="Genomic_DNA"/>
</dbReference>
<sequence>MTFSLPGATVPQSTKRLRRRLRSARRWSVWAGLYGGVAAVLVPYQGLGPADAIWAGLFGASAMLAVFRWVDYRRMAKAMPDEAQDLALHGTAALSLEAQTAANALAGQVRKRREAVRFRRSAAGPAFHRLITATQAFDELAPRLTGPAASVLTEVRGAAAALRDLAEQVRGVERSIAVAPSARQAALGSSQRALVERLESGVSAYEDMVGAAAEVVAEQSALDHATSPRGDLSTDRLIQATEQLHGFAQAVGEMRDLHRRTNPEPMAEG</sequence>
<keyword evidence="1" id="KW-0812">Transmembrane</keyword>
<comment type="caution">
    <text evidence="2">The sequence shown here is derived from an EMBL/GenBank/DDBJ whole genome shotgun (WGS) entry which is preliminary data.</text>
</comment>
<dbReference type="OrthoDB" id="5181302at2"/>
<accession>A0A543B267</accession>
<reference evidence="2 3" key="1">
    <citation type="submission" date="2019-06" db="EMBL/GenBank/DDBJ databases">
        <title>Sequencing the genomes of 1000 actinobacteria strains.</title>
        <authorList>
            <person name="Klenk H.-P."/>
        </authorList>
    </citation>
    <scope>NUCLEOTIDE SEQUENCE [LARGE SCALE GENOMIC DNA]</scope>
    <source>
        <strain evidence="2 3">DSM 45928</strain>
    </source>
</reference>
<feature type="transmembrane region" description="Helical" evidence="1">
    <location>
        <begin position="52"/>
        <end position="70"/>
    </location>
</feature>
<keyword evidence="1" id="KW-1133">Transmembrane helix</keyword>
<dbReference type="Proteomes" id="UP000317043">
    <property type="component" value="Unassembled WGS sequence"/>
</dbReference>
<name>A0A543B267_9ACTN</name>
<dbReference type="InterPro" id="IPR057952">
    <property type="entry name" value="Rv2743c-like"/>
</dbReference>
<dbReference type="Pfam" id="PF25587">
    <property type="entry name" value="Rv2743c"/>
    <property type="match status" value="1"/>
</dbReference>
<dbReference type="InParanoid" id="A0A543B267"/>
<protein>
    <submittedName>
        <fullName evidence="2">Uncharacterized protein</fullName>
    </submittedName>
</protein>
<evidence type="ECO:0000256" key="1">
    <source>
        <dbReference type="SAM" id="Phobius"/>
    </source>
</evidence>
<evidence type="ECO:0000313" key="3">
    <source>
        <dbReference type="Proteomes" id="UP000317043"/>
    </source>
</evidence>
<dbReference type="NCBIfam" id="NF047839">
    <property type="entry name" value="PspM_Rv2743c"/>
    <property type="match status" value="1"/>
</dbReference>
<evidence type="ECO:0000313" key="2">
    <source>
        <dbReference type="EMBL" id="TQL78929.1"/>
    </source>
</evidence>
<dbReference type="AlphaFoldDB" id="A0A543B267"/>
<keyword evidence="3" id="KW-1185">Reference proteome</keyword>